<gene>
    <name evidence="2" type="ORF">VDBG_09130</name>
</gene>
<feature type="compositionally biased region" description="Low complexity" evidence="1">
    <location>
        <begin position="120"/>
        <end position="138"/>
    </location>
</feature>
<feature type="compositionally biased region" description="Polar residues" evidence="1">
    <location>
        <begin position="34"/>
        <end position="49"/>
    </location>
</feature>
<dbReference type="EMBL" id="DS985227">
    <property type="protein sequence ID" value="EEY23020.1"/>
    <property type="molecule type" value="Genomic_DNA"/>
</dbReference>
<dbReference type="GeneID" id="9528346"/>
<protein>
    <submittedName>
        <fullName evidence="2">Uncharacterized protein</fullName>
    </submittedName>
</protein>
<sequence length="384" mass="40144">MPDLNSVPASPHALTSSRRPSSNQLPAHTLDILPSNQTTVNQPRRASNASLPSPHLPPGQPQPTTANVSAPSDIGVVSGPGPMRHPRPLTAADLHIQLEKEQEAVVNRLTRELQLLRAAHNASTVSNASSTSTGNTATEQPTPPVDAGLLSGAGFSTAGRRHNRTSSSTSARSVMATMGSANASTISIPIRSAPGASLSRQNSSASHPSLAGTSPAAADLIAGPGYFPSSQRVPPQVATSAGTLATPAGQEQQQQQPLVPEPRPRHRALRRDDAAPRAARDGAAGERSAETPHPRARAAGARAPPQRERQYHGGHHERGPRAAEARRRQGADNDGLRRWPRRASPGAGGPRRPRGGNGSSTSEHTLKNNTTPETTTLQVNIVCE</sequence>
<dbReference type="RefSeq" id="XP_003000635.1">
    <property type="nucleotide sequence ID" value="XM_003000589.1"/>
</dbReference>
<evidence type="ECO:0000256" key="1">
    <source>
        <dbReference type="SAM" id="MobiDB-lite"/>
    </source>
</evidence>
<dbReference type="Proteomes" id="UP000008698">
    <property type="component" value="Unassembled WGS sequence"/>
</dbReference>
<feature type="compositionally biased region" description="Low complexity" evidence="1">
    <location>
        <begin position="359"/>
        <end position="377"/>
    </location>
</feature>
<feature type="region of interest" description="Disordered" evidence="1">
    <location>
        <begin position="194"/>
        <end position="216"/>
    </location>
</feature>
<evidence type="ECO:0000313" key="3">
    <source>
        <dbReference type="Proteomes" id="UP000008698"/>
    </source>
</evidence>
<feature type="compositionally biased region" description="Polar residues" evidence="1">
    <location>
        <begin position="198"/>
        <end position="207"/>
    </location>
</feature>
<evidence type="ECO:0000313" key="2">
    <source>
        <dbReference type="EMBL" id="EEY23020.1"/>
    </source>
</evidence>
<feature type="compositionally biased region" description="Basic and acidic residues" evidence="1">
    <location>
        <begin position="270"/>
        <end position="293"/>
    </location>
</feature>
<dbReference type="OrthoDB" id="5401654at2759"/>
<reference evidence="3" key="1">
    <citation type="journal article" date="2011" name="PLoS Pathog.">
        <title>Comparative genomics yields insights into niche adaptation of plant vascular wilt pathogens.</title>
        <authorList>
            <person name="Klosterman S.J."/>
            <person name="Subbarao K.V."/>
            <person name="Kang S."/>
            <person name="Veronese P."/>
            <person name="Gold S.E."/>
            <person name="Thomma B.P.H.J."/>
            <person name="Chen Z."/>
            <person name="Henrissat B."/>
            <person name="Lee Y.-H."/>
            <person name="Park J."/>
            <person name="Garcia-Pedrajas M.D."/>
            <person name="Barbara D.J."/>
            <person name="Anchieta A."/>
            <person name="de Jonge R."/>
            <person name="Santhanam P."/>
            <person name="Maruthachalam K."/>
            <person name="Atallah Z."/>
            <person name="Amyotte S.G."/>
            <person name="Paz Z."/>
            <person name="Inderbitzin P."/>
            <person name="Hayes R.J."/>
            <person name="Heiman D.I."/>
            <person name="Young S."/>
            <person name="Zeng Q."/>
            <person name="Engels R."/>
            <person name="Galagan J."/>
            <person name="Cuomo C.A."/>
            <person name="Dobinson K.F."/>
            <person name="Ma L.-J."/>
        </authorList>
    </citation>
    <scope>NUCLEOTIDE SEQUENCE [LARGE SCALE GENOMIC DNA]</scope>
    <source>
        <strain evidence="3">VaMs.102 / ATCC MYA-4576 / FGSC 10136</strain>
    </source>
</reference>
<dbReference type="HOGENOM" id="CLU_720022_0_0_1"/>
<dbReference type="PANTHER" id="PTHR39610">
    <property type="entry name" value="BZIP DOMAIN-CONTAINING PROTEIN-RELATED"/>
    <property type="match status" value="1"/>
</dbReference>
<feature type="region of interest" description="Disordered" evidence="1">
    <location>
        <begin position="120"/>
        <end position="173"/>
    </location>
</feature>
<dbReference type="AlphaFoldDB" id="C9SW55"/>
<dbReference type="eggNOG" id="ENOG502SQZA">
    <property type="taxonomic scope" value="Eukaryota"/>
</dbReference>
<feature type="region of interest" description="Disordered" evidence="1">
    <location>
        <begin position="243"/>
        <end position="384"/>
    </location>
</feature>
<feature type="compositionally biased region" description="Polar residues" evidence="1">
    <location>
        <begin position="13"/>
        <end position="26"/>
    </location>
</feature>
<dbReference type="KEGG" id="val:VDBG_09130"/>
<dbReference type="PANTHER" id="PTHR39610:SF1">
    <property type="match status" value="1"/>
</dbReference>
<accession>C9SW55</accession>
<feature type="compositionally biased region" description="Basic and acidic residues" evidence="1">
    <location>
        <begin position="305"/>
        <end position="337"/>
    </location>
</feature>
<name>C9SW55_VERA1</name>
<organism evidence="3">
    <name type="scientific">Verticillium alfalfae (strain VaMs.102 / ATCC MYA-4576 / FGSC 10136)</name>
    <name type="common">Verticillium wilt of alfalfa</name>
    <name type="synonym">Verticillium albo-atrum</name>
    <dbReference type="NCBI Taxonomy" id="526221"/>
    <lineage>
        <taxon>Eukaryota</taxon>
        <taxon>Fungi</taxon>
        <taxon>Dikarya</taxon>
        <taxon>Ascomycota</taxon>
        <taxon>Pezizomycotina</taxon>
        <taxon>Sordariomycetes</taxon>
        <taxon>Hypocreomycetidae</taxon>
        <taxon>Glomerellales</taxon>
        <taxon>Plectosphaerellaceae</taxon>
        <taxon>Verticillium</taxon>
    </lineage>
</organism>
<proteinExistence type="predicted"/>
<keyword evidence="3" id="KW-1185">Reference proteome</keyword>
<feature type="region of interest" description="Disordered" evidence="1">
    <location>
        <begin position="1"/>
        <end position="88"/>
    </location>
</feature>